<reference evidence="3" key="2">
    <citation type="submission" date="2000-03" db="EMBL/GenBank/DDBJ databases">
        <authorList>
            <person name="Lin X."/>
            <person name="Kaul S."/>
            <person name="Shea T.P."/>
            <person name="Fujii C.Y."/>
            <person name="Shen M."/>
            <person name="VanAken S.E."/>
            <person name="Barnstead M.E."/>
            <person name="Mason T.M."/>
            <person name="Bowman C.L."/>
            <person name="Ronning C.M."/>
            <person name="Benito M.-I."/>
            <person name="Carrera A.J."/>
            <person name="Creasy T.H."/>
            <person name="Buell C.R."/>
            <person name="Town C.D."/>
            <person name="Nierman W.C."/>
            <person name="Fraser C.M."/>
            <person name="Venter J.C."/>
        </authorList>
    </citation>
    <scope>NUCLEOTIDE SEQUENCE</scope>
</reference>
<feature type="compositionally biased region" description="Basic and acidic residues" evidence="1">
    <location>
        <begin position="437"/>
        <end position="456"/>
    </location>
</feature>
<feature type="domain" description="Arabidopsis retrotransposon Orf1 C-terminal" evidence="2">
    <location>
        <begin position="74"/>
        <end position="298"/>
    </location>
</feature>
<name>Q9ZQ07_ARATH</name>
<reference evidence="3" key="3">
    <citation type="submission" date="2002-02" db="EMBL/GenBank/DDBJ databases">
        <authorList>
            <person name="Town C.D."/>
            <person name="Kaul S."/>
        </authorList>
    </citation>
    <scope>NUCLEOTIDE SEQUENCE</scope>
</reference>
<dbReference type="AlphaFoldDB" id="Q9ZQ07"/>
<sequence>MLCPFVAHDTKLKDQTAHARSQVNRNLSLLCLFHSMDADYSVDEAESWSTRPKREAEEYRRFVAEKKQAVANDRRREEIARGKRSMTQNYELVDEEMEDHADYIREPTHKTTKSLMKEDKLTPGDYYKLLKRYLFWGTRYPHPETMAELASWRTFNSCSRKELFEGLSAAELREGGLGYLSFTIDGRDYIMKIKTLETMFGFPSGKGTKPRIIREELKALSKSNFIRNPAIRYFQRAFANVPYARKISATVTNQDMETLDLALMSFLHYTKDGKNMKRDANDTPRSMYLLNHLCSYRGEMTTITVRDHIDFSPQHEILHDVIGGSSSQKAKEVDGQSDHEETNWEIYDTSRYHFEEHKPPSRESKSLAEAHKNLSLTQRWCKFQDKIIHKCVKAIDNMQKALNCTTSTSAITKDNPPEDMPSRRHDITPPRQSAYQQRERAAPQERPRHSSHEVREHKRRKSARMVRSSSKCRIMSGRRTHERHA</sequence>
<evidence type="ECO:0000259" key="2">
    <source>
        <dbReference type="Pfam" id="PF03078"/>
    </source>
</evidence>
<accession>Q9ZQ07</accession>
<feature type="region of interest" description="Disordered" evidence="1">
    <location>
        <begin position="408"/>
        <end position="485"/>
    </location>
</feature>
<dbReference type="PIR" id="D84475">
    <property type="entry name" value="D84475"/>
</dbReference>
<organism evidence="3">
    <name type="scientific">Arabidopsis thaliana</name>
    <name type="common">Mouse-ear cress</name>
    <dbReference type="NCBI Taxonomy" id="3702"/>
    <lineage>
        <taxon>Eukaryota</taxon>
        <taxon>Viridiplantae</taxon>
        <taxon>Streptophyta</taxon>
        <taxon>Embryophyta</taxon>
        <taxon>Tracheophyta</taxon>
        <taxon>Spermatophyta</taxon>
        <taxon>Magnoliopsida</taxon>
        <taxon>eudicotyledons</taxon>
        <taxon>Gunneridae</taxon>
        <taxon>Pentapetalae</taxon>
        <taxon>rosids</taxon>
        <taxon>malvids</taxon>
        <taxon>Brassicales</taxon>
        <taxon>Brassicaceae</taxon>
        <taxon>Camelineae</taxon>
        <taxon>Arabidopsis</taxon>
    </lineage>
</organism>
<gene>
    <name evidence="3" type="ordered locus">At2g06150</name>
</gene>
<evidence type="ECO:0000256" key="1">
    <source>
        <dbReference type="SAM" id="MobiDB-lite"/>
    </source>
</evidence>
<proteinExistence type="predicted"/>
<protein>
    <submittedName>
        <fullName evidence="3">Putative Athila retroelement ORF1 protein</fullName>
    </submittedName>
</protein>
<dbReference type="EMBL" id="AC006413">
    <property type="protein sequence ID" value="AAD19770.1"/>
    <property type="molecule type" value="Genomic_DNA"/>
</dbReference>
<dbReference type="InterPro" id="IPR004312">
    <property type="entry name" value="ATHILA_Orf1_C"/>
</dbReference>
<dbReference type="Pfam" id="PF03078">
    <property type="entry name" value="ATHILA"/>
    <property type="match status" value="2"/>
</dbReference>
<feature type="compositionally biased region" description="Basic residues" evidence="1">
    <location>
        <begin position="476"/>
        <end position="485"/>
    </location>
</feature>
<reference key="1">
    <citation type="journal article" date="1999" name="Nature">
        <title>Sequence and analysis of chromosome 2 of the plant Arabidopsis thaliana.</title>
        <authorList>
            <person name="Lin X."/>
            <person name="Kaul S."/>
            <person name="Rounsley S."/>
            <person name="Shea T.P."/>
            <person name="Benito M.I."/>
            <person name="Town C.D."/>
            <person name="Fujii C.Y."/>
            <person name="Mason T."/>
            <person name="Bowman C.L."/>
            <person name="Barnstead M."/>
            <person name="Feldblyum T.V."/>
            <person name="Buell C.R."/>
            <person name="Ketchum K.A."/>
            <person name="Lee J."/>
            <person name="Ronning C.M."/>
            <person name="Koo H.L."/>
            <person name="Moffat K.S."/>
            <person name="Cronin L.A."/>
            <person name="Shen M."/>
            <person name="Pai G."/>
            <person name="Van Aken S."/>
            <person name="Umayam L."/>
            <person name="Tallon L.J."/>
            <person name="Gill J.E."/>
            <person name="Adams M.D."/>
            <person name="Carrera A.J."/>
            <person name="Creasy T.H."/>
            <person name="Goodman H.M."/>
            <person name="Somerville C.R."/>
            <person name="Copenhaver G.P."/>
            <person name="Preuss D."/>
            <person name="Nierman W.C."/>
            <person name="White O."/>
            <person name="Eisen J.A."/>
            <person name="Salzberg S.L."/>
            <person name="Fraser C.M."/>
            <person name="Venter J.C."/>
        </authorList>
    </citation>
    <scope>NUCLEOTIDE SEQUENCE [LARGE SCALE GENOMIC DNA]</scope>
    <source>
        <strain>cv. Columbia</strain>
    </source>
</reference>
<evidence type="ECO:0000313" key="3">
    <source>
        <dbReference type="EMBL" id="AAD19770.1"/>
    </source>
</evidence>
<feature type="domain" description="Arabidopsis retrotransposon Orf1 C-terminal" evidence="2">
    <location>
        <begin position="299"/>
        <end position="408"/>
    </location>
</feature>